<dbReference type="Proteomes" id="UP000818323">
    <property type="component" value="Unassembled WGS sequence"/>
</dbReference>
<dbReference type="RefSeq" id="WP_210253384.1">
    <property type="nucleotide sequence ID" value="NZ_JAAAXI010000001.1"/>
</dbReference>
<gene>
    <name evidence="2" type="ORF">GR303_04840</name>
</gene>
<evidence type="ECO:0000256" key="1">
    <source>
        <dbReference type="SAM" id="SignalP"/>
    </source>
</evidence>
<comment type="caution">
    <text evidence="2">The sequence shown here is derived from an EMBL/GenBank/DDBJ whole genome shotgun (WGS) entry which is preliminary data.</text>
</comment>
<feature type="signal peptide" evidence="1">
    <location>
        <begin position="1"/>
        <end position="25"/>
    </location>
</feature>
<proteinExistence type="predicted"/>
<keyword evidence="3" id="KW-1185">Reference proteome</keyword>
<name>A0ABW9YTK0_9HYPH</name>
<keyword evidence="1" id="KW-0732">Signal</keyword>
<accession>A0ABW9YTK0</accession>
<sequence length="53" mass="5741">MRYPLRTWTGLLSAVSTLVVGQAAASPEPRAVLELFVSQSCSACRPADELMME</sequence>
<feature type="chain" id="PRO_5045578331" description="DUF1223 domain-containing protein" evidence="1">
    <location>
        <begin position="26"/>
        <end position="53"/>
    </location>
</feature>
<reference evidence="2 3" key="1">
    <citation type="submission" date="2020-01" db="EMBL/GenBank/DDBJ databases">
        <title>Microvirga sp. nov., an arsenate reduction bacterium isolated from Tibet hotspring sediments.</title>
        <authorList>
            <person name="Yuan C.-G."/>
        </authorList>
    </citation>
    <scope>NUCLEOTIDE SEQUENCE [LARGE SCALE GENOMIC DNA]</scope>
    <source>
        <strain evidence="2 3">SYSU G3D203</strain>
    </source>
</reference>
<evidence type="ECO:0008006" key="4">
    <source>
        <dbReference type="Google" id="ProtNLM"/>
    </source>
</evidence>
<organism evidence="2 3">
    <name type="scientific">Microvirga arsenatis</name>
    <dbReference type="NCBI Taxonomy" id="2692265"/>
    <lineage>
        <taxon>Bacteria</taxon>
        <taxon>Pseudomonadati</taxon>
        <taxon>Pseudomonadota</taxon>
        <taxon>Alphaproteobacteria</taxon>
        <taxon>Hyphomicrobiales</taxon>
        <taxon>Methylobacteriaceae</taxon>
        <taxon>Microvirga</taxon>
    </lineage>
</organism>
<evidence type="ECO:0000313" key="3">
    <source>
        <dbReference type="Proteomes" id="UP000818323"/>
    </source>
</evidence>
<evidence type="ECO:0000313" key="2">
    <source>
        <dbReference type="EMBL" id="NBJ23679.1"/>
    </source>
</evidence>
<protein>
    <recommendedName>
        <fullName evidence="4">DUF1223 domain-containing protein</fullName>
    </recommendedName>
</protein>
<dbReference type="EMBL" id="JAAAXJ010000002">
    <property type="protein sequence ID" value="NBJ23679.1"/>
    <property type="molecule type" value="Genomic_DNA"/>
</dbReference>